<organism evidence="1 2">
    <name type="scientific">Novipirellula galeiformis</name>
    <dbReference type="NCBI Taxonomy" id="2528004"/>
    <lineage>
        <taxon>Bacteria</taxon>
        <taxon>Pseudomonadati</taxon>
        <taxon>Planctomycetota</taxon>
        <taxon>Planctomycetia</taxon>
        <taxon>Pirellulales</taxon>
        <taxon>Pirellulaceae</taxon>
        <taxon>Novipirellula</taxon>
    </lineage>
</organism>
<keyword evidence="2" id="KW-1185">Reference proteome</keyword>
<dbReference type="OrthoDB" id="5420347at2"/>
<dbReference type="Proteomes" id="UP000316304">
    <property type="component" value="Unassembled WGS sequence"/>
</dbReference>
<dbReference type="RefSeq" id="WP_146594471.1">
    <property type="nucleotide sequence ID" value="NZ_SJPT01000003.1"/>
</dbReference>
<comment type="caution">
    <text evidence="1">The sequence shown here is derived from an EMBL/GenBank/DDBJ whole genome shotgun (WGS) entry which is preliminary data.</text>
</comment>
<evidence type="ECO:0000313" key="2">
    <source>
        <dbReference type="Proteomes" id="UP000316304"/>
    </source>
</evidence>
<evidence type="ECO:0000313" key="1">
    <source>
        <dbReference type="EMBL" id="TWU24252.1"/>
    </source>
</evidence>
<gene>
    <name evidence="1" type="ORF">Pla52o_21780</name>
</gene>
<proteinExistence type="predicted"/>
<sequence>MPADGSIFRMSCRSEFSAFGEGTVIIANRTEENQFRSPADAETHFTQEHIDGQLKYATDVNIAKGRIVFSRSYMYFFPPGT</sequence>
<accession>A0A5C6CIV7</accession>
<dbReference type="EMBL" id="SJPT01000003">
    <property type="protein sequence ID" value="TWU24252.1"/>
    <property type="molecule type" value="Genomic_DNA"/>
</dbReference>
<dbReference type="AlphaFoldDB" id="A0A5C6CIV7"/>
<protein>
    <submittedName>
        <fullName evidence="1">Uncharacterized protein</fullName>
    </submittedName>
</protein>
<reference evidence="1 2" key="1">
    <citation type="submission" date="2019-02" db="EMBL/GenBank/DDBJ databases">
        <title>Deep-cultivation of Planctomycetes and their phenomic and genomic characterization uncovers novel biology.</title>
        <authorList>
            <person name="Wiegand S."/>
            <person name="Jogler M."/>
            <person name="Boedeker C."/>
            <person name="Pinto D."/>
            <person name="Vollmers J."/>
            <person name="Rivas-Marin E."/>
            <person name="Kohn T."/>
            <person name="Peeters S.H."/>
            <person name="Heuer A."/>
            <person name="Rast P."/>
            <person name="Oberbeckmann S."/>
            <person name="Bunk B."/>
            <person name="Jeske O."/>
            <person name="Meyerdierks A."/>
            <person name="Storesund J.E."/>
            <person name="Kallscheuer N."/>
            <person name="Luecker S."/>
            <person name="Lage O.M."/>
            <person name="Pohl T."/>
            <person name="Merkel B.J."/>
            <person name="Hornburger P."/>
            <person name="Mueller R.-W."/>
            <person name="Bruemmer F."/>
            <person name="Labrenz M."/>
            <person name="Spormann A.M."/>
            <person name="Op Den Camp H."/>
            <person name="Overmann J."/>
            <person name="Amann R."/>
            <person name="Jetten M.S.M."/>
            <person name="Mascher T."/>
            <person name="Medema M.H."/>
            <person name="Devos D.P."/>
            <person name="Kaster A.-K."/>
            <person name="Ovreas L."/>
            <person name="Rohde M."/>
            <person name="Galperin M.Y."/>
            <person name="Jogler C."/>
        </authorList>
    </citation>
    <scope>NUCLEOTIDE SEQUENCE [LARGE SCALE GENOMIC DNA]</scope>
    <source>
        <strain evidence="1 2">Pla52o</strain>
    </source>
</reference>
<name>A0A5C6CIV7_9BACT</name>